<reference evidence="1" key="1">
    <citation type="submission" date="2022-11" db="EMBL/GenBank/DDBJ databases">
        <title>Minimal conservation of predation-associated metabolite biosynthetic gene clusters underscores biosynthetic potential of Myxococcota including descriptions for ten novel species: Archangium lansinium sp. nov., Myxococcus landrumus sp. nov., Nannocystis bai.</title>
        <authorList>
            <person name="Ahearne A."/>
            <person name="Stevens C."/>
            <person name="Phillips K."/>
        </authorList>
    </citation>
    <scope>NUCLEOTIDE SEQUENCE</scope>
    <source>
        <strain evidence="1">Na p29</strain>
    </source>
</reference>
<evidence type="ECO:0008006" key="3">
    <source>
        <dbReference type="Google" id="ProtNLM"/>
    </source>
</evidence>
<gene>
    <name evidence="1" type="ORF">OV079_29335</name>
</gene>
<dbReference type="Proteomes" id="UP001150924">
    <property type="component" value="Unassembled WGS sequence"/>
</dbReference>
<sequence length="102" mass="10876">MPKGRTLAGRLAVGDETIDLFKGDWDPAPRLDQDFDGDGRKDVLVANKAGVVVHDPQGRPLLRLRSHDVDVKAAIGDLDGRPGAEVVLFVAHFGIVVLGARG</sequence>
<dbReference type="EMBL" id="JAPNKE010000002">
    <property type="protein sequence ID" value="MCY1009598.1"/>
    <property type="molecule type" value="Genomic_DNA"/>
</dbReference>
<dbReference type="RefSeq" id="WP_267772261.1">
    <property type="nucleotide sequence ID" value="NZ_JAPNKE010000002.1"/>
</dbReference>
<keyword evidence="2" id="KW-1185">Reference proteome</keyword>
<proteinExistence type="predicted"/>
<comment type="caution">
    <text evidence="1">The sequence shown here is derived from an EMBL/GenBank/DDBJ whole genome shotgun (WGS) entry which is preliminary data.</text>
</comment>
<evidence type="ECO:0000313" key="1">
    <source>
        <dbReference type="EMBL" id="MCY1009598.1"/>
    </source>
</evidence>
<accession>A0A9X3J112</accession>
<organism evidence="1 2">
    <name type="scientific">Nannocystis pusilla</name>
    <dbReference type="NCBI Taxonomy" id="889268"/>
    <lineage>
        <taxon>Bacteria</taxon>
        <taxon>Pseudomonadati</taxon>
        <taxon>Myxococcota</taxon>
        <taxon>Polyangia</taxon>
        <taxon>Nannocystales</taxon>
        <taxon>Nannocystaceae</taxon>
        <taxon>Nannocystis</taxon>
    </lineage>
</organism>
<protein>
    <recommendedName>
        <fullName evidence="3">VCBS repeat-containing protein</fullName>
    </recommendedName>
</protein>
<dbReference type="AlphaFoldDB" id="A0A9X3J112"/>
<name>A0A9X3J112_9BACT</name>
<evidence type="ECO:0000313" key="2">
    <source>
        <dbReference type="Proteomes" id="UP001150924"/>
    </source>
</evidence>